<protein>
    <submittedName>
        <fullName evidence="2">FAD-dependent oxidoreductase</fullName>
    </submittedName>
</protein>
<evidence type="ECO:0000313" key="3">
    <source>
        <dbReference type="Proteomes" id="UP001317870"/>
    </source>
</evidence>
<evidence type="ECO:0000313" key="2">
    <source>
        <dbReference type="EMBL" id="BDT97681.1"/>
    </source>
</evidence>
<name>A0ABN6TXN9_9NOCA</name>
<proteinExistence type="predicted"/>
<dbReference type="InterPro" id="IPR051704">
    <property type="entry name" value="FAD_aromatic-hydroxylase"/>
</dbReference>
<dbReference type="PANTHER" id="PTHR46865">
    <property type="entry name" value="OXIDOREDUCTASE-RELATED"/>
    <property type="match status" value="1"/>
</dbReference>
<dbReference type="Pfam" id="PF01494">
    <property type="entry name" value="FAD_binding_3"/>
    <property type="match status" value="1"/>
</dbReference>
<feature type="domain" description="FAD-binding" evidence="1">
    <location>
        <begin position="4"/>
        <end position="317"/>
    </location>
</feature>
<dbReference type="InterPro" id="IPR002938">
    <property type="entry name" value="FAD-bd"/>
</dbReference>
<dbReference type="PRINTS" id="PR00420">
    <property type="entry name" value="RNGMNOXGNASE"/>
</dbReference>
<dbReference type="Gene3D" id="3.30.9.10">
    <property type="entry name" value="D-Amino Acid Oxidase, subunit A, domain 2"/>
    <property type="match status" value="1"/>
</dbReference>
<dbReference type="SUPFAM" id="SSF51905">
    <property type="entry name" value="FAD/NAD(P)-binding domain"/>
    <property type="match status" value="1"/>
</dbReference>
<dbReference type="EMBL" id="AP026978">
    <property type="protein sequence ID" value="BDT97681.1"/>
    <property type="molecule type" value="Genomic_DNA"/>
</dbReference>
<dbReference type="Proteomes" id="UP001317870">
    <property type="component" value="Chromosome"/>
</dbReference>
<organism evidence="2 3">
    <name type="scientific">Nocardia sputorum</name>
    <dbReference type="NCBI Taxonomy" id="2984338"/>
    <lineage>
        <taxon>Bacteria</taxon>
        <taxon>Bacillati</taxon>
        <taxon>Actinomycetota</taxon>
        <taxon>Actinomycetes</taxon>
        <taxon>Mycobacteriales</taxon>
        <taxon>Nocardiaceae</taxon>
        <taxon>Nocardia</taxon>
    </lineage>
</organism>
<gene>
    <name evidence="2" type="ORF">IFM12276_07100</name>
</gene>
<dbReference type="InterPro" id="IPR036188">
    <property type="entry name" value="FAD/NAD-bd_sf"/>
</dbReference>
<sequence>MRNTTVLISGASIAGPALAYWLHRYGFAVTVVERAPALRAGGQAVDFKGRTHRTVLERMNILDDIEQHRTGTTDTVFVDERGARLAVMSGEFTGGDVEILRGDLSEIIYRRTADHCEYLFGDSITALTDTAAGVHVEFEHAPARTFDLVFGADGIHSRVRRLAFGPERDFVKHLGYYYAVAGASPWNGSTAGPRERVVAHGHNAPGRLAISGGPKAQQMYMFAAPELDYARDDSPAQRRIVAETFAGVGWEVPRMLAELGEFDDFYLDSISQVTMPDGYTKGRVALVGDSGYGNTLGGFGTGLAVVGAYVIAGELASADGDHTVAFARYDAMMKRYSKIAGNSNAGRFLAPKTARGIRMRNWFLESRMFALMTKYGDSAANDIDLQDYPALVGATDPR</sequence>
<keyword evidence="3" id="KW-1185">Reference proteome</keyword>
<dbReference type="PANTHER" id="PTHR46865:SF2">
    <property type="entry name" value="MONOOXYGENASE"/>
    <property type="match status" value="1"/>
</dbReference>
<dbReference type="Gene3D" id="3.50.50.60">
    <property type="entry name" value="FAD/NAD(P)-binding domain"/>
    <property type="match status" value="1"/>
</dbReference>
<accession>A0ABN6TXN9</accession>
<dbReference type="RefSeq" id="WP_281877652.1">
    <property type="nucleotide sequence ID" value="NZ_AP026978.1"/>
</dbReference>
<reference evidence="2 3" key="1">
    <citation type="submission" date="2022-11" db="EMBL/GenBank/DDBJ databases">
        <title>Genome Sequencing of Nocardia sp. ON39_IFM12276 and assembly.</title>
        <authorList>
            <person name="Shimojima M."/>
            <person name="Toyokawa M."/>
            <person name="Uesaka K."/>
        </authorList>
    </citation>
    <scope>NUCLEOTIDE SEQUENCE [LARGE SCALE GENOMIC DNA]</scope>
    <source>
        <strain evidence="2 3">IFM 12276</strain>
    </source>
</reference>
<evidence type="ECO:0000259" key="1">
    <source>
        <dbReference type="Pfam" id="PF01494"/>
    </source>
</evidence>